<keyword evidence="4" id="KW-0813">Transport</keyword>
<dbReference type="InterPro" id="IPR023175">
    <property type="entry name" value="Vta1/CALS_N_sf"/>
</dbReference>
<dbReference type="Proteomes" id="UP000677228">
    <property type="component" value="Unassembled WGS sequence"/>
</dbReference>
<feature type="domain" description="Vta1 C-terminal" evidence="11">
    <location>
        <begin position="222"/>
        <end position="259"/>
    </location>
</feature>
<feature type="compositionally biased region" description="Polar residues" evidence="9">
    <location>
        <begin position="206"/>
        <end position="219"/>
    </location>
</feature>
<dbReference type="InterPro" id="IPR044538">
    <property type="entry name" value="Vta1-like"/>
</dbReference>
<dbReference type="Proteomes" id="UP000682733">
    <property type="component" value="Unassembled WGS sequence"/>
</dbReference>
<evidence type="ECO:0008006" key="15">
    <source>
        <dbReference type="Google" id="ProtNLM"/>
    </source>
</evidence>
<evidence type="ECO:0000259" key="11">
    <source>
        <dbReference type="Pfam" id="PF18097"/>
    </source>
</evidence>
<evidence type="ECO:0000256" key="7">
    <source>
        <dbReference type="ARBA" id="ARBA00022927"/>
    </source>
</evidence>
<evidence type="ECO:0000256" key="4">
    <source>
        <dbReference type="ARBA" id="ARBA00022448"/>
    </source>
</evidence>
<comment type="caution">
    <text evidence="12">The sequence shown here is derived from an EMBL/GenBank/DDBJ whole genome shotgun (WGS) entry which is preliminary data.</text>
</comment>
<sequence>MTTVDAPAEMRTKLMQHFQIAKEYEKNPGTVAIAYYCLMYVANESLKAGKSQQVFTAQVIGALELMKETYSDDELIKSMSTGQQVIEELITVLTGETNDIENDSEKSTDQLRVLMRKYYTIGGLSDVLSVFGTVKDDFIGLGKMSKSRAVTIFRELKSGAELGGEAASKPSDDTAFGSGASSNAAYRPPSPVRPNIPPQQPPSSVTYDTPYSGYDQQSNAPPEIIMQAQKLCRYANSALEHEDISTAIKNCEQVLQLLRQYNH</sequence>
<feature type="domain" description="Vta1/callose synthase N-terminal" evidence="10">
    <location>
        <begin position="16"/>
        <end position="157"/>
    </location>
</feature>
<protein>
    <recommendedName>
        <fullName evidence="15">Vacuolar protein sorting-associated protein VTA1</fullName>
    </recommendedName>
</protein>
<evidence type="ECO:0000256" key="6">
    <source>
        <dbReference type="ARBA" id="ARBA00022753"/>
    </source>
</evidence>
<evidence type="ECO:0000256" key="3">
    <source>
        <dbReference type="ARBA" id="ARBA00007895"/>
    </source>
</evidence>
<dbReference type="Gene3D" id="1.20.5.420">
    <property type="entry name" value="Immunoglobulin FC, subunit C"/>
    <property type="match status" value="1"/>
</dbReference>
<dbReference type="EMBL" id="CAJNOK010002047">
    <property type="protein sequence ID" value="CAF0842255.1"/>
    <property type="molecule type" value="Genomic_DNA"/>
</dbReference>
<dbReference type="GO" id="GO:0010008">
    <property type="term" value="C:endosome membrane"/>
    <property type="evidence" value="ECO:0007669"/>
    <property type="project" value="UniProtKB-SubCell"/>
</dbReference>
<gene>
    <name evidence="12" type="ORF">OVA965_LOCUS6704</name>
    <name evidence="13" type="ORF">TMI583_LOCUS6700</name>
</gene>
<evidence type="ECO:0000256" key="9">
    <source>
        <dbReference type="SAM" id="MobiDB-lite"/>
    </source>
</evidence>
<feature type="compositionally biased region" description="Pro residues" evidence="9">
    <location>
        <begin position="188"/>
        <end position="201"/>
    </location>
</feature>
<evidence type="ECO:0000256" key="1">
    <source>
        <dbReference type="ARBA" id="ARBA00004481"/>
    </source>
</evidence>
<dbReference type="InterPro" id="IPR041212">
    <property type="entry name" value="Vta1_C"/>
</dbReference>
<dbReference type="Gene3D" id="1.25.40.270">
    <property type="entry name" value="Vacuolar protein sorting-associated protein vta1"/>
    <property type="match status" value="1"/>
</dbReference>
<accession>A0A8S2D9E8</accession>
<reference evidence="12" key="1">
    <citation type="submission" date="2021-02" db="EMBL/GenBank/DDBJ databases">
        <authorList>
            <person name="Nowell W R."/>
        </authorList>
    </citation>
    <scope>NUCLEOTIDE SEQUENCE</scope>
</reference>
<keyword evidence="7" id="KW-0653">Protein transport</keyword>
<evidence type="ECO:0000256" key="8">
    <source>
        <dbReference type="ARBA" id="ARBA00023136"/>
    </source>
</evidence>
<dbReference type="InterPro" id="IPR039431">
    <property type="entry name" value="Vta1/CALS_N"/>
</dbReference>
<evidence type="ECO:0000313" key="12">
    <source>
        <dbReference type="EMBL" id="CAF0842255.1"/>
    </source>
</evidence>
<dbReference type="PANTHER" id="PTHR46009:SF1">
    <property type="entry name" value="VACUOLAR PROTEIN SORTING-ASSOCIATED PROTEIN VTA1 HOMOLOG"/>
    <property type="match status" value="1"/>
</dbReference>
<evidence type="ECO:0000313" key="13">
    <source>
        <dbReference type="EMBL" id="CAF3627228.1"/>
    </source>
</evidence>
<dbReference type="PANTHER" id="PTHR46009">
    <property type="entry name" value="VACUOLAR PROTEIN SORTING-ASSOCIATED PROTEIN VTA1 HOMOLOG"/>
    <property type="match status" value="1"/>
</dbReference>
<dbReference type="GO" id="GO:0032511">
    <property type="term" value="P:late endosome to vacuole transport via multivesicular body sorting pathway"/>
    <property type="evidence" value="ECO:0007669"/>
    <property type="project" value="InterPro"/>
</dbReference>
<organism evidence="12 14">
    <name type="scientific">Didymodactylos carnosus</name>
    <dbReference type="NCBI Taxonomy" id="1234261"/>
    <lineage>
        <taxon>Eukaryota</taxon>
        <taxon>Metazoa</taxon>
        <taxon>Spiralia</taxon>
        <taxon>Gnathifera</taxon>
        <taxon>Rotifera</taxon>
        <taxon>Eurotatoria</taxon>
        <taxon>Bdelloidea</taxon>
        <taxon>Philodinida</taxon>
        <taxon>Philodinidae</taxon>
        <taxon>Didymodactylos</taxon>
    </lineage>
</organism>
<dbReference type="GO" id="GO:0005771">
    <property type="term" value="C:multivesicular body"/>
    <property type="evidence" value="ECO:0007669"/>
    <property type="project" value="TreeGrafter"/>
</dbReference>
<dbReference type="AlphaFoldDB" id="A0A8S2D9E8"/>
<evidence type="ECO:0000259" key="10">
    <source>
        <dbReference type="Pfam" id="PF04652"/>
    </source>
</evidence>
<comment type="subcellular location">
    <subcellularLocation>
        <location evidence="2">Cytoplasm</location>
    </subcellularLocation>
    <subcellularLocation>
        <location evidence="1">Endosome membrane</location>
        <topology evidence="1">Peripheral membrane protein</topology>
    </subcellularLocation>
</comment>
<evidence type="ECO:0000313" key="14">
    <source>
        <dbReference type="Proteomes" id="UP000677228"/>
    </source>
</evidence>
<dbReference type="Pfam" id="PF18097">
    <property type="entry name" value="Vta1_C"/>
    <property type="match status" value="1"/>
</dbReference>
<dbReference type="Pfam" id="PF04652">
    <property type="entry name" value="Vta1"/>
    <property type="match status" value="1"/>
</dbReference>
<feature type="region of interest" description="Disordered" evidence="9">
    <location>
        <begin position="162"/>
        <end position="219"/>
    </location>
</feature>
<dbReference type="GO" id="GO:0015031">
    <property type="term" value="P:protein transport"/>
    <property type="evidence" value="ECO:0007669"/>
    <property type="project" value="UniProtKB-KW"/>
</dbReference>
<proteinExistence type="inferred from homology"/>
<keyword evidence="6" id="KW-0967">Endosome</keyword>
<keyword evidence="8" id="KW-0472">Membrane</keyword>
<name>A0A8S2D9E8_9BILA</name>
<dbReference type="EMBL" id="CAJOBA010002047">
    <property type="protein sequence ID" value="CAF3627228.1"/>
    <property type="molecule type" value="Genomic_DNA"/>
</dbReference>
<keyword evidence="5" id="KW-0963">Cytoplasm</keyword>
<evidence type="ECO:0000256" key="2">
    <source>
        <dbReference type="ARBA" id="ARBA00004496"/>
    </source>
</evidence>
<evidence type="ECO:0000256" key="5">
    <source>
        <dbReference type="ARBA" id="ARBA00022490"/>
    </source>
</evidence>
<comment type="similarity">
    <text evidence="3">Belongs to the VTA1 family.</text>
</comment>